<dbReference type="EMBL" id="CP051169">
    <property type="protein sequence ID" value="QOK95240.1"/>
    <property type="molecule type" value="Genomic_DNA"/>
</dbReference>
<dbReference type="PROSITE" id="PS51208">
    <property type="entry name" value="AUTOTRANSPORTER"/>
    <property type="match status" value="1"/>
</dbReference>
<sequence length="1015" mass="100795">MNQRAHYRPRQTTVTLAVAALAAMTQMQTAGATTSTVSSPVGGPYVWTNGDLSVTSTISSGPYGVVAIALGTLGTLSNSGVISGGYGFYTSGAVGALNNASGGTISATGNDGVFNSSGSSIGTLTNNGAINGAHFGVLNYYAATINTLTNSGAITGGVGSSGAWAGIDNAGSIGTLTNTSSGTISTSGGVYGVYNTYRIDTLSNSGLITAAARGILNSGTITSLTNNSGGTISQSGSGFGHGIDNSRGTIGTLTNSGFIGNATSSTGYGNGIDNSGTITELTNSSGGTISGRYTGLYTSGTIGTLTNHGAIIGGYSAGVANVGSIGTLTNSGTISGSNSYSGSDGYGVLNSSSISTLTNTSTGTISGTVSGSGSAYGIFNSGTIGSLANAGLITGSTYALFNDTGGTLGPVTNAGVIAGNIKNLSSNDLSISGGTGTTFGTLTGYGGGSTLGTIDNPNASVVFASGNLLLNDNINLGSGTINAVNNTGSAVVQVNRPVTITGNYNQGSGATLQIGVAGGATTQGTLGTDAGYGRLVVTGNTTIAQGASITLQSNGYAFAAGQRYVVVDTAGTATYNAGSLRYAINGYTSNVTGAAVANGGNSDLVLTVVSATSLSATTAATTSSSITTSSQTTTPNPVSMATVPNAVASLNGLLSYTGISSPNLLNLYNAALGSLSEGSTASANQIGKQLGATQTGWAPAAPTFDALNVVGAHVNTLRLAQAAGATGVATGDSPAPWGVWGQAFGGHAQQNERDQIDGYSANYGGLLIGADREINDRWRAGGVFSYSNTSIDNTGDTSGNAARVNGYGLIGYAGYTGTPWYVNLSGAAVQQRYDTSRLVSMQGLSGTASGHFSGQQYVARTEAGYPLSVGSVTLTPLASLTYSYLTQDSYTENGGNGAALSVGATHVGSVKSGLGAKLEKGFATRYGQIVLEARAQWIHEYDHARQVTSASFAADATGQTAFTTVGTTPVSDLADISLGATLLRANNLSLSARYELQAGRGFVSQTGSVRLRQLF</sequence>
<dbReference type="NCBIfam" id="TIGR01414">
    <property type="entry name" value="autotrans_barl"/>
    <property type="match status" value="1"/>
</dbReference>
<evidence type="ECO:0000259" key="2">
    <source>
        <dbReference type="PROSITE" id="PS51208"/>
    </source>
</evidence>
<feature type="signal peptide" evidence="1">
    <location>
        <begin position="1"/>
        <end position="32"/>
    </location>
</feature>
<reference evidence="4" key="1">
    <citation type="submission" date="2020-04" db="EMBL/GenBank/DDBJ databases">
        <title>Ralstonia solanacearum UW576, UW763, UW773, and UW774.</title>
        <authorList>
            <person name="Steidl O."/>
            <person name="Truchon A."/>
            <person name="Allen C."/>
        </authorList>
    </citation>
    <scope>NUCLEOTIDE SEQUENCE [LARGE SCALE GENOMIC DNA]</scope>
    <source>
        <strain evidence="4">UW774</strain>
    </source>
</reference>
<dbReference type="InterPro" id="IPR036709">
    <property type="entry name" value="Autotransporte_beta_dom_sf"/>
</dbReference>
<dbReference type="InterPro" id="IPR005546">
    <property type="entry name" value="Autotransporte_beta"/>
</dbReference>
<evidence type="ECO:0000256" key="1">
    <source>
        <dbReference type="SAM" id="SignalP"/>
    </source>
</evidence>
<dbReference type="InterPro" id="IPR006315">
    <property type="entry name" value="OM_autotransptr_brl_dom"/>
</dbReference>
<gene>
    <name evidence="3" type="ORF">HF909_01470</name>
</gene>
<protein>
    <submittedName>
        <fullName evidence="3">Autotransporter domain-containing protein</fullName>
    </submittedName>
</protein>
<organism evidence="3 4">
    <name type="scientific">Ralstonia solanacearum</name>
    <name type="common">Pseudomonas solanacearum</name>
    <dbReference type="NCBI Taxonomy" id="305"/>
    <lineage>
        <taxon>Bacteria</taxon>
        <taxon>Pseudomonadati</taxon>
        <taxon>Pseudomonadota</taxon>
        <taxon>Betaproteobacteria</taxon>
        <taxon>Burkholderiales</taxon>
        <taxon>Burkholderiaceae</taxon>
        <taxon>Ralstonia</taxon>
        <taxon>Ralstonia solanacearum species complex</taxon>
    </lineage>
</organism>
<dbReference type="SUPFAM" id="SSF103515">
    <property type="entry name" value="Autotransporter"/>
    <property type="match status" value="1"/>
</dbReference>
<evidence type="ECO:0000313" key="4">
    <source>
        <dbReference type="Proteomes" id="UP000593970"/>
    </source>
</evidence>
<dbReference type="GO" id="GO:0019867">
    <property type="term" value="C:outer membrane"/>
    <property type="evidence" value="ECO:0007669"/>
    <property type="project" value="InterPro"/>
</dbReference>
<dbReference type="SMART" id="SM00869">
    <property type="entry name" value="Autotransporter"/>
    <property type="match status" value="1"/>
</dbReference>
<evidence type="ECO:0000313" key="3">
    <source>
        <dbReference type="EMBL" id="QOK95240.1"/>
    </source>
</evidence>
<dbReference type="Proteomes" id="UP000593970">
    <property type="component" value="Chromosome"/>
</dbReference>
<feature type="domain" description="Autotransporter" evidence="2">
    <location>
        <begin position="732"/>
        <end position="1015"/>
    </location>
</feature>
<dbReference type="AlphaFoldDB" id="A0AA92JYR2"/>
<name>A0AA92JYR2_RALSL</name>
<keyword evidence="1" id="KW-0732">Signal</keyword>
<dbReference type="Pfam" id="PF03797">
    <property type="entry name" value="Autotransporter"/>
    <property type="match status" value="1"/>
</dbReference>
<proteinExistence type="predicted"/>
<dbReference type="Gene3D" id="2.40.128.130">
    <property type="entry name" value="Autotransporter beta-domain"/>
    <property type="match status" value="1"/>
</dbReference>
<feature type="chain" id="PRO_5041708659" evidence="1">
    <location>
        <begin position="33"/>
        <end position="1015"/>
    </location>
</feature>
<accession>A0AA92JYR2</accession>